<feature type="non-terminal residue" evidence="1">
    <location>
        <position position="1"/>
    </location>
</feature>
<evidence type="ECO:0000313" key="1">
    <source>
        <dbReference type="EMBL" id="KKL09200.1"/>
    </source>
</evidence>
<sequence length="291" mass="31088">AQVEPDSTVRQEAWAVVMDLLAKSDVKKLAVLADQLAQREDAREHLIKLLKIWVGKIPADKPNQRATVRLRLGTVLLTAGRPAEAAGELAAVHARLAQTDPARAGDVWIKWVRALLAADDGSAVARMAENKNDRQFAAVFGALTARLAALKAQKDWDALVRLAGAATGRLNDRLDEAGKRQLAEALAHARGQQQSADRQRVATLVPRLTGTDEPARSAAQGELLVMKSRAVEPLVRELQKAVQSKTSAAGAEAAIVKLLGKLAPELTGYDPTAARGVRVATVAGWLKKLGS</sequence>
<dbReference type="EMBL" id="LAZR01042576">
    <property type="protein sequence ID" value="KKL09200.1"/>
    <property type="molecule type" value="Genomic_DNA"/>
</dbReference>
<comment type="caution">
    <text evidence="1">The sequence shown here is derived from an EMBL/GenBank/DDBJ whole genome shotgun (WGS) entry which is preliminary data.</text>
</comment>
<accession>A0A0F9AIJ5</accession>
<protein>
    <submittedName>
        <fullName evidence="1">Uncharacterized protein</fullName>
    </submittedName>
</protein>
<name>A0A0F9AIJ5_9ZZZZ</name>
<organism evidence="1">
    <name type="scientific">marine sediment metagenome</name>
    <dbReference type="NCBI Taxonomy" id="412755"/>
    <lineage>
        <taxon>unclassified sequences</taxon>
        <taxon>metagenomes</taxon>
        <taxon>ecological metagenomes</taxon>
    </lineage>
</organism>
<gene>
    <name evidence="1" type="ORF">LCGC14_2568250</name>
</gene>
<proteinExistence type="predicted"/>
<dbReference type="AlphaFoldDB" id="A0A0F9AIJ5"/>
<reference evidence="1" key="1">
    <citation type="journal article" date="2015" name="Nature">
        <title>Complex archaea that bridge the gap between prokaryotes and eukaryotes.</title>
        <authorList>
            <person name="Spang A."/>
            <person name="Saw J.H."/>
            <person name="Jorgensen S.L."/>
            <person name="Zaremba-Niedzwiedzka K."/>
            <person name="Martijn J."/>
            <person name="Lind A.E."/>
            <person name="van Eijk R."/>
            <person name="Schleper C."/>
            <person name="Guy L."/>
            <person name="Ettema T.J."/>
        </authorList>
    </citation>
    <scope>NUCLEOTIDE SEQUENCE</scope>
</reference>